<proteinExistence type="predicted"/>
<organism evidence="1 2">
    <name type="scientific">Amedibacillus dolichus</name>
    <dbReference type="NCBI Taxonomy" id="31971"/>
    <lineage>
        <taxon>Bacteria</taxon>
        <taxon>Bacillati</taxon>
        <taxon>Bacillota</taxon>
        <taxon>Erysipelotrichia</taxon>
        <taxon>Erysipelotrichales</taxon>
        <taxon>Erysipelotrichaceae</taxon>
        <taxon>Amedibacillus</taxon>
    </lineage>
</organism>
<evidence type="ECO:0000313" key="1">
    <source>
        <dbReference type="EMBL" id="MDM8157669.1"/>
    </source>
</evidence>
<reference evidence="1" key="1">
    <citation type="submission" date="2023-06" db="EMBL/GenBank/DDBJ databases">
        <title>Identification and characterization of horizontal gene transfer across gut microbiota members of farm animals based on homology search.</title>
        <authorList>
            <person name="Schwarzerova J."/>
            <person name="Nykrynova M."/>
            <person name="Jureckova K."/>
            <person name="Cejkova D."/>
            <person name="Rychlik I."/>
        </authorList>
    </citation>
    <scope>NUCLEOTIDE SEQUENCE</scope>
    <source>
        <strain evidence="1">ET39</strain>
    </source>
</reference>
<comment type="caution">
    <text evidence="1">The sequence shown here is derived from an EMBL/GenBank/DDBJ whole genome shotgun (WGS) entry which is preliminary data.</text>
</comment>
<accession>A0ABT7UDG5</accession>
<reference evidence="1" key="2">
    <citation type="submission" date="2023-06" db="EMBL/GenBank/DDBJ databases">
        <authorList>
            <person name="Zeman M."/>
            <person name="Kubasova T."/>
            <person name="Jahodarova E."/>
            <person name="Nykrynova M."/>
            <person name="Rychlik I."/>
        </authorList>
    </citation>
    <scope>NUCLEOTIDE SEQUENCE</scope>
    <source>
        <strain evidence="1">ET39</strain>
    </source>
</reference>
<dbReference type="Pfam" id="PF11007">
    <property type="entry name" value="CotJA"/>
    <property type="match status" value="1"/>
</dbReference>
<keyword evidence="2" id="KW-1185">Reference proteome</keyword>
<dbReference type="Proteomes" id="UP001529340">
    <property type="component" value="Unassembled WGS sequence"/>
</dbReference>
<dbReference type="EMBL" id="JAUDCG010000038">
    <property type="protein sequence ID" value="MDM8157669.1"/>
    <property type="molecule type" value="Genomic_DNA"/>
</dbReference>
<gene>
    <name evidence="1" type="ORF">QUV96_08465</name>
</gene>
<dbReference type="RefSeq" id="WP_289608114.1">
    <property type="nucleotide sequence ID" value="NZ_JAUDCG010000038.1"/>
</dbReference>
<evidence type="ECO:0000313" key="2">
    <source>
        <dbReference type="Proteomes" id="UP001529340"/>
    </source>
</evidence>
<name>A0ABT7UDG5_9FIRM</name>
<dbReference type="InterPro" id="IPR020256">
    <property type="entry name" value="Spore_coat_CotJA"/>
</dbReference>
<protein>
    <submittedName>
        <fullName evidence="1">Spore coat associated protein CotJA</fullName>
    </submittedName>
</protein>
<sequence>MWNQLTISSIGVQCFEHLYSLDEAFCAGTIFRELNKPFTGVCCDE</sequence>